<name>A0A8S5RSA1_9CAUD</name>
<keyword evidence="1" id="KW-0472">Membrane</keyword>
<evidence type="ECO:0000256" key="1">
    <source>
        <dbReference type="SAM" id="Phobius"/>
    </source>
</evidence>
<keyword evidence="1" id="KW-1133">Transmembrane helix</keyword>
<keyword evidence="1" id="KW-0812">Transmembrane</keyword>
<dbReference type="EMBL" id="BK057799">
    <property type="protein sequence ID" value="DAE92384.1"/>
    <property type="molecule type" value="Genomic_DNA"/>
</dbReference>
<feature type="transmembrane region" description="Helical" evidence="1">
    <location>
        <begin position="6"/>
        <end position="28"/>
    </location>
</feature>
<organism evidence="2">
    <name type="scientific">Siphoviridae sp. ctZF426</name>
    <dbReference type="NCBI Taxonomy" id="2827580"/>
    <lineage>
        <taxon>Viruses</taxon>
        <taxon>Duplodnaviria</taxon>
        <taxon>Heunggongvirae</taxon>
        <taxon>Uroviricota</taxon>
        <taxon>Caudoviricetes</taxon>
    </lineage>
</organism>
<reference evidence="2" key="1">
    <citation type="journal article" date="2021" name="Proc. Natl. Acad. Sci. U.S.A.">
        <title>A Catalog of Tens of Thousands of Viruses from Human Metagenomes Reveals Hidden Associations with Chronic Diseases.</title>
        <authorList>
            <person name="Tisza M.J."/>
            <person name="Buck C.B."/>
        </authorList>
    </citation>
    <scope>NUCLEOTIDE SEQUENCE</scope>
    <source>
        <strain evidence="2">CtZF426</strain>
    </source>
</reference>
<accession>A0A8S5RSA1</accession>
<protein>
    <submittedName>
        <fullName evidence="2">Uncharacterized protein</fullName>
    </submittedName>
</protein>
<proteinExistence type="predicted"/>
<evidence type="ECO:0000313" key="2">
    <source>
        <dbReference type="EMBL" id="DAE92384.1"/>
    </source>
</evidence>
<sequence length="90" mass="9706">MGSRVDVIVAVVVASLSSPVVLSLVAAIRRAWMSRREVMDDAQRWRLLAMAWEAEAWATRRAAVKAGVDVADLPSLSSMPAPTSGSDARR</sequence>